<evidence type="ECO:0000256" key="13">
    <source>
        <dbReference type="ARBA" id="ARBA00022960"/>
    </source>
</evidence>
<evidence type="ECO:0000256" key="8">
    <source>
        <dbReference type="ARBA" id="ARBA00022645"/>
    </source>
</evidence>
<evidence type="ECO:0000256" key="20">
    <source>
        <dbReference type="ARBA" id="ARBA00034000"/>
    </source>
</evidence>
<dbReference type="InterPro" id="IPR001264">
    <property type="entry name" value="Glyco_trans_51"/>
</dbReference>
<sequence>MVKKASKGSATSATGFSWWGLFAKLSIVFLVLMVVFFAYCDAKVRGAFDRQRYEQPAKVYARPLVLATGAILTAYELESELAEIGYSSRRLVDQPGSYYRQGDHFSIYLRPFDFADGPQPARKIEVDMNGTTVGVVRNKLGDRIAEEQLDPMVIGGVYPGRHEDRLMLSLAESPQMLIETLVQVEDQHFYRHFGISPRSIVRAMLANIKAGRTVQGGSTLTQQLVKNTILSNERSLWRKAKEAVMSILTEMHYSKDRILEAYINEVYLGQEGNRAIHGFGLAARHYYNRPLNELNLAQTAMLVGLVKGPSYYDPWRHPERAKTRRNIVLNELAEEGWLTKEQLTAWQNEPLELAKTSALAGVYPAYVDLVRRQLSRDYQSKELQSSGLRIFTPFDPVLQRRAEKATVKSLQRLESREKDLEVAMVVTKVNSGDVVAVIGGKRPKYAGFNRALDALRPIGSLAKPAVFLAALNQPTQYNLLTKVSDEPVSITNANGSQWKPANYDRKSHGEVPLHTALAHSYNIATARLGMQVGLDKVMAMFQRLGIQRPLLEVPSMLLGSAELAPIEVAAMYQTLAADGRYTPLRTIYAITDNKGELLARYPQKPRQVVNPAAVHLLQYAMLETVREGTGKGVYQVLPKDYRVAGKTGTSNNTRDSWFAGFAGDYMAVVWMGTDKNTSTGLTGASGALTVWRQFMAEASTEQMPFSPVDGVEYEWVDGLSGKLSQSWCENARYMPFMSGSAPRERGGCAPEPEKVWGWFRSVFD</sequence>
<keyword evidence="24" id="KW-0812">Transmembrane</keyword>
<dbReference type="EMBL" id="BAABDM010000004">
    <property type="protein sequence ID" value="GAA4099091.1"/>
    <property type="molecule type" value="Genomic_DNA"/>
</dbReference>
<evidence type="ECO:0000259" key="26">
    <source>
        <dbReference type="Pfam" id="PF00912"/>
    </source>
</evidence>
<feature type="transmembrane region" description="Helical" evidence="24">
    <location>
        <begin position="16"/>
        <end position="39"/>
    </location>
</feature>
<dbReference type="Proteomes" id="UP001500392">
    <property type="component" value="Unassembled WGS sequence"/>
</dbReference>
<evidence type="ECO:0000259" key="27">
    <source>
        <dbReference type="Pfam" id="PF14814"/>
    </source>
</evidence>
<evidence type="ECO:0000256" key="11">
    <source>
        <dbReference type="ARBA" id="ARBA00022679"/>
    </source>
</evidence>
<keyword evidence="15 24" id="KW-0472">Membrane</keyword>
<dbReference type="Gene3D" id="3.40.710.10">
    <property type="entry name" value="DD-peptidase/beta-lactamase superfamily"/>
    <property type="match status" value="1"/>
</dbReference>
<evidence type="ECO:0000259" key="25">
    <source>
        <dbReference type="Pfam" id="PF00905"/>
    </source>
</evidence>
<evidence type="ECO:0000256" key="14">
    <source>
        <dbReference type="ARBA" id="ARBA00022984"/>
    </source>
</evidence>
<dbReference type="NCBIfam" id="TIGR02071">
    <property type="entry name" value="PBP_1b"/>
    <property type="match status" value="1"/>
</dbReference>
<keyword evidence="16" id="KW-0046">Antibiotic resistance</keyword>
<feature type="domain" description="Bifunctional transglycosylase second" evidence="27">
    <location>
        <begin position="66"/>
        <end position="139"/>
    </location>
</feature>
<protein>
    <recommendedName>
        <fullName evidence="6 22">Penicillin-binding protein 1B</fullName>
        <shortName evidence="23">PBP-1b</shortName>
        <shortName evidence="23">PBP1b</shortName>
    </recommendedName>
    <alternativeName>
        <fullName evidence="19 23">Murein polymerase</fullName>
    </alternativeName>
</protein>
<comment type="similarity">
    <text evidence="5 23">In the N-terminal section; belongs to the glycosyltransferase 51 family.</text>
</comment>
<keyword evidence="12" id="KW-0378">Hydrolase</keyword>
<keyword evidence="7" id="KW-1003">Cell membrane</keyword>
<dbReference type="PIRSF" id="PIRSF002799">
    <property type="entry name" value="PBP_1b"/>
    <property type="match status" value="1"/>
</dbReference>
<keyword evidence="24" id="KW-1133">Transmembrane helix</keyword>
<evidence type="ECO:0000256" key="19">
    <source>
        <dbReference type="ARBA" id="ARBA00032454"/>
    </source>
</evidence>
<keyword evidence="8" id="KW-0121">Carboxypeptidase</keyword>
<keyword evidence="9" id="KW-0645">Protease</keyword>
<comment type="subcellular location">
    <subcellularLocation>
        <location evidence="2">Cell membrane</location>
    </subcellularLocation>
</comment>
<evidence type="ECO:0000256" key="21">
    <source>
        <dbReference type="ARBA" id="ARBA00049902"/>
    </source>
</evidence>
<keyword evidence="17" id="KW-0511">Multifunctional enzyme</keyword>
<dbReference type="InterPro" id="IPR023346">
    <property type="entry name" value="Lysozyme-like_dom_sf"/>
</dbReference>
<dbReference type="Pfam" id="PF00905">
    <property type="entry name" value="Transpeptidase"/>
    <property type="match status" value="1"/>
</dbReference>
<dbReference type="RefSeq" id="WP_344936558.1">
    <property type="nucleotide sequence ID" value="NZ_BAABDM010000004.1"/>
</dbReference>
<gene>
    <name evidence="28" type="primary">mrcB</name>
    <name evidence="28" type="ORF">GCM10022414_25330</name>
</gene>
<dbReference type="NCBIfam" id="TIGR02074">
    <property type="entry name" value="PBP_1a_fam"/>
    <property type="match status" value="1"/>
</dbReference>
<reference evidence="29" key="1">
    <citation type="journal article" date="2019" name="Int. J. Syst. Evol. Microbiol.">
        <title>The Global Catalogue of Microorganisms (GCM) 10K type strain sequencing project: providing services to taxonomists for standard genome sequencing and annotation.</title>
        <authorList>
            <consortium name="The Broad Institute Genomics Platform"/>
            <consortium name="The Broad Institute Genome Sequencing Center for Infectious Disease"/>
            <person name="Wu L."/>
            <person name="Ma J."/>
        </authorList>
    </citation>
    <scope>NUCLEOTIDE SEQUENCE [LARGE SCALE GENOMIC DNA]</scope>
    <source>
        <strain evidence="29">JCM 17304</strain>
    </source>
</reference>
<dbReference type="SUPFAM" id="SSF53955">
    <property type="entry name" value="Lysozyme-like"/>
    <property type="match status" value="1"/>
</dbReference>
<evidence type="ECO:0000256" key="6">
    <source>
        <dbReference type="ARBA" id="ARBA00018637"/>
    </source>
</evidence>
<evidence type="ECO:0000256" key="23">
    <source>
        <dbReference type="PIRNR" id="PIRNR002799"/>
    </source>
</evidence>
<feature type="domain" description="Glycosyl transferase family 51" evidence="26">
    <location>
        <begin position="161"/>
        <end position="332"/>
    </location>
</feature>
<evidence type="ECO:0000256" key="22">
    <source>
        <dbReference type="NCBIfam" id="TIGR02071"/>
    </source>
</evidence>
<keyword evidence="13 23" id="KW-0133">Cell shape</keyword>
<dbReference type="InterPro" id="IPR011813">
    <property type="entry name" value="PBP_1b"/>
</dbReference>
<dbReference type="InterPro" id="IPR028166">
    <property type="entry name" value="UB2H"/>
</dbReference>
<evidence type="ECO:0000256" key="4">
    <source>
        <dbReference type="ARBA" id="ARBA00007090"/>
    </source>
</evidence>
<dbReference type="Gene3D" id="1.20.5.100">
    <property type="entry name" value="Cytochrome c1, transmembrane anchor, C-terminal"/>
    <property type="match status" value="1"/>
</dbReference>
<dbReference type="InterPro" id="IPR036950">
    <property type="entry name" value="PBP_transglycosylase"/>
</dbReference>
<comment type="function">
    <text evidence="1 23">Cell wall formation. Synthesis of cross-linked peptidoglycan from the lipid intermediates. The enzyme has a penicillin-insensitive transglycosylase N-terminal domain (formation of linear glycan strands) and a penicillin-sensitive transpeptidase C-terminal domain (cross-linking of the peptide subunits).</text>
</comment>
<evidence type="ECO:0000256" key="17">
    <source>
        <dbReference type="ARBA" id="ARBA00023268"/>
    </source>
</evidence>
<dbReference type="Pfam" id="PF14814">
    <property type="entry name" value="UB2H"/>
    <property type="match status" value="1"/>
</dbReference>
<evidence type="ECO:0000256" key="2">
    <source>
        <dbReference type="ARBA" id="ARBA00004236"/>
    </source>
</evidence>
<dbReference type="SUPFAM" id="SSF56601">
    <property type="entry name" value="beta-lactamase/transpeptidase-like"/>
    <property type="match status" value="1"/>
</dbReference>
<name>A0ABP7WXV8_9GAMM</name>
<evidence type="ECO:0000256" key="18">
    <source>
        <dbReference type="ARBA" id="ARBA00023316"/>
    </source>
</evidence>
<evidence type="ECO:0000256" key="7">
    <source>
        <dbReference type="ARBA" id="ARBA00022475"/>
    </source>
</evidence>
<dbReference type="PANTHER" id="PTHR32282:SF11">
    <property type="entry name" value="PENICILLIN-BINDING PROTEIN 1B"/>
    <property type="match status" value="1"/>
</dbReference>
<dbReference type="InterPro" id="IPR012338">
    <property type="entry name" value="Beta-lactam/transpept-like"/>
</dbReference>
<feature type="domain" description="Penicillin-binding protein transpeptidase" evidence="25">
    <location>
        <begin position="423"/>
        <end position="664"/>
    </location>
</feature>
<proteinExistence type="inferred from homology"/>
<evidence type="ECO:0000256" key="24">
    <source>
        <dbReference type="SAM" id="Phobius"/>
    </source>
</evidence>
<keyword evidence="18 23" id="KW-0961">Cell wall biogenesis/degradation</keyword>
<evidence type="ECO:0000256" key="16">
    <source>
        <dbReference type="ARBA" id="ARBA00023251"/>
    </source>
</evidence>
<dbReference type="Pfam" id="PF00912">
    <property type="entry name" value="Transgly"/>
    <property type="match status" value="1"/>
</dbReference>
<evidence type="ECO:0000256" key="1">
    <source>
        <dbReference type="ARBA" id="ARBA00002624"/>
    </source>
</evidence>
<evidence type="ECO:0000313" key="28">
    <source>
        <dbReference type="EMBL" id="GAA4099091.1"/>
    </source>
</evidence>
<accession>A0ABP7WXV8</accession>
<keyword evidence="29" id="KW-1185">Reference proteome</keyword>
<organism evidence="28 29">
    <name type="scientific">Zhongshania borealis</name>
    <dbReference type="NCBI Taxonomy" id="889488"/>
    <lineage>
        <taxon>Bacteria</taxon>
        <taxon>Pseudomonadati</taxon>
        <taxon>Pseudomonadota</taxon>
        <taxon>Gammaproteobacteria</taxon>
        <taxon>Cellvibrionales</taxon>
        <taxon>Spongiibacteraceae</taxon>
        <taxon>Zhongshania</taxon>
    </lineage>
</organism>
<feature type="transmembrane region" description="Helical" evidence="24">
    <location>
        <begin position="59"/>
        <end position="77"/>
    </location>
</feature>
<evidence type="ECO:0000313" key="29">
    <source>
        <dbReference type="Proteomes" id="UP001500392"/>
    </source>
</evidence>
<keyword evidence="10 23" id="KW-0328">Glycosyltransferase</keyword>
<evidence type="ECO:0000256" key="3">
    <source>
        <dbReference type="ARBA" id="ARBA00004752"/>
    </source>
</evidence>
<comment type="similarity">
    <text evidence="4 23">In the C-terminal section; belongs to the transpeptidase family.</text>
</comment>
<dbReference type="Gene3D" id="3.30.2060.10">
    <property type="entry name" value="Penicillin-binding protein 1b domain"/>
    <property type="match status" value="1"/>
</dbReference>
<comment type="pathway">
    <text evidence="3 23">Cell wall biogenesis; peptidoglycan biosynthesis.</text>
</comment>
<keyword evidence="11 23" id="KW-0808">Transferase</keyword>
<comment type="caution">
    <text evidence="28">The sequence shown here is derived from an EMBL/GenBank/DDBJ whole genome shotgun (WGS) entry which is preliminary data.</text>
</comment>
<evidence type="ECO:0000256" key="12">
    <source>
        <dbReference type="ARBA" id="ARBA00022801"/>
    </source>
</evidence>
<keyword evidence="14 23" id="KW-0573">Peptidoglycan synthesis</keyword>
<dbReference type="InterPro" id="IPR050396">
    <property type="entry name" value="Glycosyltr_51/Transpeptidase"/>
</dbReference>
<dbReference type="Gene3D" id="1.10.3810.10">
    <property type="entry name" value="Biosynthetic peptidoglycan transglycosylase-like"/>
    <property type="match status" value="1"/>
</dbReference>
<evidence type="ECO:0000256" key="10">
    <source>
        <dbReference type="ARBA" id="ARBA00022676"/>
    </source>
</evidence>
<comment type="catalytic activity">
    <reaction evidence="21">
        <text>[GlcNAc-(1-&gt;4)-Mur2Ac(oyl-L-Ala-gamma-D-Glu-L-Lys-D-Ala-D-Ala)](n)-di-trans,octa-cis-undecaprenyl diphosphate + beta-D-GlcNAc-(1-&gt;4)-Mur2Ac(oyl-L-Ala-gamma-D-Glu-L-Lys-D-Ala-D-Ala)-di-trans,octa-cis-undecaprenyl diphosphate = [GlcNAc-(1-&gt;4)-Mur2Ac(oyl-L-Ala-gamma-D-Glu-L-Lys-D-Ala-D-Ala)](n+1)-di-trans,octa-cis-undecaprenyl diphosphate + di-trans,octa-cis-undecaprenyl diphosphate + H(+)</text>
        <dbReference type="Rhea" id="RHEA:23708"/>
        <dbReference type="Rhea" id="RHEA-COMP:9602"/>
        <dbReference type="Rhea" id="RHEA-COMP:9603"/>
        <dbReference type="ChEBI" id="CHEBI:15378"/>
        <dbReference type="ChEBI" id="CHEBI:58405"/>
        <dbReference type="ChEBI" id="CHEBI:60033"/>
        <dbReference type="ChEBI" id="CHEBI:78435"/>
        <dbReference type="EC" id="2.4.99.28"/>
    </reaction>
</comment>
<dbReference type="InterPro" id="IPR001460">
    <property type="entry name" value="PCN-bd_Tpept"/>
</dbReference>
<evidence type="ECO:0000256" key="9">
    <source>
        <dbReference type="ARBA" id="ARBA00022670"/>
    </source>
</evidence>
<evidence type="ECO:0000256" key="5">
    <source>
        <dbReference type="ARBA" id="ARBA00007739"/>
    </source>
</evidence>
<dbReference type="PANTHER" id="PTHR32282">
    <property type="entry name" value="BINDING PROTEIN TRANSPEPTIDASE, PUTATIVE-RELATED"/>
    <property type="match status" value="1"/>
</dbReference>
<evidence type="ECO:0000256" key="15">
    <source>
        <dbReference type="ARBA" id="ARBA00023136"/>
    </source>
</evidence>
<comment type="catalytic activity">
    <reaction evidence="20">
        <text>Preferential cleavage: (Ac)2-L-Lys-D-Ala-|-D-Ala. Also transpeptidation of peptidyl-alanyl moieties that are N-acyl substituents of D-alanine.</text>
        <dbReference type="EC" id="3.4.16.4"/>
    </reaction>
</comment>